<protein>
    <submittedName>
        <fullName evidence="1">Uncharacterized protein</fullName>
    </submittedName>
</protein>
<evidence type="ECO:0000313" key="1">
    <source>
        <dbReference type="EMBL" id="OTG34331.1"/>
    </source>
</evidence>
<dbReference type="EMBL" id="CM007891">
    <property type="protein sequence ID" value="OTG34331.1"/>
    <property type="molecule type" value="Genomic_DNA"/>
</dbReference>
<name>A0A251VI02_HELAN</name>
<dbReference type="AlphaFoldDB" id="A0A251VI02"/>
<sequence>MFLYGQLIIVLSTKKKRMARRFDGFPLIPLIIVYSINQYLCSFLECFCDIFKIWCFFKDGIQKCF</sequence>
<evidence type="ECO:0000313" key="2">
    <source>
        <dbReference type="Proteomes" id="UP000215914"/>
    </source>
</evidence>
<dbReference type="Proteomes" id="UP000215914">
    <property type="component" value="Chromosome 2"/>
</dbReference>
<gene>
    <name evidence="1" type="ORF">HannXRQ_Chr02g0044611</name>
</gene>
<reference evidence="2" key="1">
    <citation type="journal article" date="2017" name="Nature">
        <title>The sunflower genome provides insights into oil metabolism, flowering and Asterid evolution.</title>
        <authorList>
            <person name="Badouin H."/>
            <person name="Gouzy J."/>
            <person name="Grassa C.J."/>
            <person name="Murat F."/>
            <person name="Staton S.E."/>
            <person name="Cottret L."/>
            <person name="Lelandais-Briere C."/>
            <person name="Owens G.L."/>
            <person name="Carrere S."/>
            <person name="Mayjonade B."/>
            <person name="Legrand L."/>
            <person name="Gill N."/>
            <person name="Kane N.C."/>
            <person name="Bowers J.E."/>
            <person name="Hubner S."/>
            <person name="Bellec A."/>
            <person name="Berard A."/>
            <person name="Berges H."/>
            <person name="Blanchet N."/>
            <person name="Boniface M.C."/>
            <person name="Brunel D."/>
            <person name="Catrice O."/>
            <person name="Chaidir N."/>
            <person name="Claudel C."/>
            <person name="Donnadieu C."/>
            <person name="Faraut T."/>
            <person name="Fievet G."/>
            <person name="Helmstetter N."/>
            <person name="King M."/>
            <person name="Knapp S.J."/>
            <person name="Lai Z."/>
            <person name="Le Paslier M.C."/>
            <person name="Lippi Y."/>
            <person name="Lorenzon L."/>
            <person name="Mandel J.R."/>
            <person name="Marage G."/>
            <person name="Marchand G."/>
            <person name="Marquand E."/>
            <person name="Bret-Mestries E."/>
            <person name="Morien E."/>
            <person name="Nambeesan S."/>
            <person name="Nguyen T."/>
            <person name="Pegot-Espagnet P."/>
            <person name="Pouilly N."/>
            <person name="Raftis F."/>
            <person name="Sallet E."/>
            <person name="Schiex T."/>
            <person name="Thomas J."/>
            <person name="Vandecasteele C."/>
            <person name="Vares D."/>
            <person name="Vear F."/>
            <person name="Vautrin S."/>
            <person name="Crespi M."/>
            <person name="Mangin B."/>
            <person name="Burke J.M."/>
            <person name="Salse J."/>
            <person name="Munos S."/>
            <person name="Vincourt P."/>
            <person name="Rieseberg L.H."/>
            <person name="Langlade N.B."/>
        </authorList>
    </citation>
    <scope>NUCLEOTIDE SEQUENCE [LARGE SCALE GENOMIC DNA]</scope>
    <source>
        <strain evidence="2">cv. SF193</strain>
    </source>
</reference>
<organism evidence="1 2">
    <name type="scientific">Helianthus annuus</name>
    <name type="common">Common sunflower</name>
    <dbReference type="NCBI Taxonomy" id="4232"/>
    <lineage>
        <taxon>Eukaryota</taxon>
        <taxon>Viridiplantae</taxon>
        <taxon>Streptophyta</taxon>
        <taxon>Embryophyta</taxon>
        <taxon>Tracheophyta</taxon>
        <taxon>Spermatophyta</taxon>
        <taxon>Magnoliopsida</taxon>
        <taxon>eudicotyledons</taxon>
        <taxon>Gunneridae</taxon>
        <taxon>Pentapetalae</taxon>
        <taxon>asterids</taxon>
        <taxon>campanulids</taxon>
        <taxon>Asterales</taxon>
        <taxon>Asteraceae</taxon>
        <taxon>Asteroideae</taxon>
        <taxon>Heliantheae alliance</taxon>
        <taxon>Heliantheae</taxon>
        <taxon>Helianthus</taxon>
    </lineage>
</organism>
<dbReference type="InParanoid" id="A0A251VI02"/>
<proteinExistence type="predicted"/>
<keyword evidence="2" id="KW-1185">Reference proteome</keyword>
<accession>A0A251VI02</accession>